<gene>
    <name evidence="1" type="ORF">ACFQZQ_03135</name>
</gene>
<reference evidence="2" key="1">
    <citation type="journal article" date="2019" name="Int. J. Syst. Evol. Microbiol.">
        <title>The Global Catalogue of Microorganisms (GCM) 10K type strain sequencing project: providing services to taxonomists for standard genome sequencing and annotation.</title>
        <authorList>
            <consortium name="The Broad Institute Genomics Platform"/>
            <consortium name="The Broad Institute Genome Sequencing Center for Infectious Disease"/>
            <person name="Wu L."/>
            <person name="Ma J."/>
        </authorList>
    </citation>
    <scope>NUCLEOTIDE SEQUENCE [LARGE SCALE GENOMIC DNA]</scope>
    <source>
        <strain evidence="2">CCUG 55491</strain>
    </source>
</reference>
<dbReference type="Pfam" id="PF04404">
    <property type="entry name" value="ERF"/>
    <property type="match status" value="1"/>
</dbReference>
<evidence type="ECO:0000313" key="2">
    <source>
        <dbReference type="Proteomes" id="UP001597090"/>
    </source>
</evidence>
<protein>
    <submittedName>
        <fullName evidence="1">ERF family protein</fullName>
    </submittedName>
</protein>
<comment type="caution">
    <text evidence="1">The sequence shown here is derived from an EMBL/GenBank/DDBJ whole genome shotgun (WGS) entry which is preliminary data.</text>
</comment>
<organism evidence="1 2">
    <name type="scientific">Lysobacter koreensis</name>
    <dbReference type="NCBI Taxonomy" id="266122"/>
    <lineage>
        <taxon>Bacteria</taxon>
        <taxon>Pseudomonadati</taxon>
        <taxon>Pseudomonadota</taxon>
        <taxon>Gammaproteobacteria</taxon>
        <taxon>Lysobacterales</taxon>
        <taxon>Lysobacteraceae</taxon>
        <taxon>Lysobacter</taxon>
    </lineage>
</organism>
<keyword evidence="2" id="KW-1185">Reference proteome</keyword>
<evidence type="ECO:0000313" key="1">
    <source>
        <dbReference type="EMBL" id="MFD0738284.1"/>
    </source>
</evidence>
<accession>A0ABW2YJX1</accession>
<proteinExistence type="predicted"/>
<dbReference type="RefSeq" id="WP_386811216.1">
    <property type="nucleotide sequence ID" value="NZ_JBHTIH010000002.1"/>
</dbReference>
<sequence>MSAQPQDVTVLDRMPPEQGTAMAVHANPYLGMIESVLSRGGDLVQVDKLLDLQIKWEANEARKAYVAAMAAFKAEPMEILKRKLVSFETNGGGVTSYMHAELSDVTDVVVPTMGKHGLSHRWDVTQAGAAITVVCTITHALGHSESVSMTAAPDASGKKNAIQQVASTITYLERYTLLAATGMATKGMDDDGRAAYEPEPEPVDAKAADWIKQCSQVQEPDDLAPLKAKIMADYGGVVRNIPGAVKQAFVDRKAAVMPKDEEA</sequence>
<dbReference type="EMBL" id="JBHTIH010000002">
    <property type="protein sequence ID" value="MFD0738284.1"/>
    <property type="molecule type" value="Genomic_DNA"/>
</dbReference>
<dbReference type="Proteomes" id="UP001597090">
    <property type="component" value="Unassembled WGS sequence"/>
</dbReference>
<name>A0ABW2YJX1_9GAMM</name>
<dbReference type="InterPro" id="IPR007499">
    <property type="entry name" value="ERF_bacteria_virus"/>
</dbReference>